<name>A0A486XHU3_9PAST</name>
<evidence type="ECO:0000313" key="2">
    <source>
        <dbReference type="EMBL" id="VGM96803.1"/>
    </source>
</evidence>
<proteinExistence type="predicted"/>
<dbReference type="EMBL" id="CAAHDN010000018">
    <property type="protein sequence ID" value="VGM96803.1"/>
    <property type="molecule type" value="Genomic_DNA"/>
</dbReference>
<gene>
    <name evidence="2" type="ORF">NCTC4101_02238</name>
</gene>
<keyword evidence="1" id="KW-1133">Transmembrane helix</keyword>
<dbReference type="AlphaFoldDB" id="A0A486XHU3"/>
<organism evidence="2">
    <name type="scientific">uncultured Avibacterium sp</name>
    <dbReference type="NCBI Taxonomy" id="1936169"/>
    <lineage>
        <taxon>Bacteria</taxon>
        <taxon>Pseudomonadati</taxon>
        <taxon>Pseudomonadota</taxon>
        <taxon>Gammaproteobacteria</taxon>
        <taxon>Pasteurellales</taxon>
        <taxon>Pasteurellaceae</taxon>
        <taxon>Avibacterium</taxon>
        <taxon>environmental samples</taxon>
    </lineage>
</organism>
<protein>
    <recommendedName>
        <fullName evidence="3">Flp pilus assembly protein TadG</fullName>
    </recommendedName>
</protein>
<accession>A0A486XHU3</accession>
<evidence type="ECO:0008006" key="3">
    <source>
        <dbReference type="Google" id="ProtNLM"/>
    </source>
</evidence>
<sequence length="169" mass="19373">MILSLNKILKPFLTNKKGVSTVEFSLTIVIFLVIVGSLFELARLSILSAYVDSSSMLAIREVKNTENISNYATRVQEKLNSKQQDWNWLNNSSFSVSVKYYGDKNKTGANNSDVIQNIINGNGDNNPKNAIWAEYIINYEYNPMFSWFPKNLVNPMMQRNIVVLQEHER</sequence>
<reference evidence="2" key="1">
    <citation type="submission" date="2019-03" db="EMBL/GenBank/DDBJ databases">
        <authorList>
            <consortium name="Pathogen Informatics"/>
        </authorList>
    </citation>
    <scope>NUCLEOTIDE SEQUENCE</scope>
    <source>
        <strain evidence="2">Unknown</strain>
    </source>
</reference>
<keyword evidence="1" id="KW-0812">Transmembrane</keyword>
<feature type="transmembrane region" description="Helical" evidence="1">
    <location>
        <begin position="21"/>
        <end position="39"/>
    </location>
</feature>
<evidence type="ECO:0000256" key="1">
    <source>
        <dbReference type="SAM" id="Phobius"/>
    </source>
</evidence>
<keyword evidence="1" id="KW-0472">Membrane</keyword>